<evidence type="ECO:0000313" key="3">
    <source>
        <dbReference type="Proteomes" id="UP000218334"/>
    </source>
</evidence>
<evidence type="ECO:0000313" key="2">
    <source>
        <dbReference type="EMBL" id="PBK62695.1"/>
    </source>
</evidence>
<gene>
    <name evidence="2" type="ORF">ARMSODRAFT_1024674</name>
</gene>
<keyword evidence="3" id="KW-1185">Reference proteome</keyword>
<dbReference type="AlphaFoldDB" id="A0A2H3AVH7"/>
<accession>A0A2H3AVH7</accession>
<dbReference type="EMBL" id="KZ293464">
    <property type="protein sequence ID" value="PBK62695.1"/>
    <property type="molecule type" value="Genomic_DNA"/>
</dbReference>
<reference evidence="3" key="1">
    <citation type="journal article" date="2017" name="Nat. Ecol. Evol.">
        <title>Genome expansion and lineage-specific genetic innovations in the forest pathogenic fungi Armillaria.</title>
        <authorList>
            <person name="Sipos G."/>
            <person name="Prasanna A.N."/>
            <person name="Walter M.C."/>
            <person name="O'Connor E."/>
            <person name="Balint B."/>
            <person name="Krizsan K."/>
            <person name="Kiss B."/>
            <person name="Hess J."/>
            <person name="Varga T."/>
            <person name="Slot J."/>
            <person name="Riley R."/>
            <person name="Boka B."/>
            <person name="Rigling D."/>
            <person name="Barry K."/>
            <person name="Lee J."/>
            <person name="Mihaltcheva S."/>
            <person name="LaButti K."/>
            <person name="Lipzen A."/>
            <person name="Waldron R."/>
            <person name="Moloney N.M."/>
            <person name="Sperisen C."/>
            <person name="Kredics L."/>
            <person name="Vagvoelgyi C."/>
            <person name="Patrignani A."/>
            <person name="Fitzpatrick D."/>
            <person name="Nagy I."/>
            <person name="Doyle S."/>
            <person name="Anderson J.B."/>
            <person name="Grigoriev I.V."/>
            <person name="Gueldener U."/>
            <person name="Muensterkoetter M."/>
            <person name="Nagy L.G."/>
        </authorList>
    </citation>
    <scope>NUCLEOTIDE SEQUENCE [LARGE SCALE GENOMIC DNA]</scope>
    <source>
        <strain evidence="3">28-4</strain>
    </source>
</reference>
<organism evidence="2 3">
    <name type="scientific">Armillaria solidipes</name>
    <dbReference type="NCBI Taxonomy" id="1076256"/>
    <lineage>
        <taxon>Eukaryota</taxon>
        <taxon>Fungi</taxon>
        <taxon>Dikarya</taxon>
        <taxon>Basidiomycota</taxon>
        <taxon>Agaricomycotina</taxon>
        <taxon>Agaricomycetes</taxon>
        <taxon>Agaricomycetidae</taxon>
        <taxon>Agaricales</taxon>
        <taxon>Marasmiineae</taxon>
        <taxon>Physalacriaceae</taxon>
        <taxon>Armillaria</taxon>
    </lineage>
</organism>
<evidence type="ECO:0000256" key="1">
    <source>
        <dbReference type="SAM" id="MobiDB-lite"/>
    </source>
</evidence>
<feature type="region of interest" description="Disordered" evidence="1">
    <location>
        <begin position="29"/>
        <end position="66"/>
    </location>
</feature>
<feature type="region of interest" description="Disordered" evidence="1">
    <location>
        <begin position="234"/>
        <end position="302"/>
    </location>
</feature>
<sequence length="469" mass="52591">MSLLNEPVNFSVQLADLPMNLDLVSSPIHKMEPSPLQESVDSSVQPADPPSKKLGEVVTNEPNNDRPIMVDSCINEGEMQADIMTTFSRLLKLSNIKDNSMAVDTLYAVAETMDARQLDIAHQEASDVIWSQLVFKNIRRTKTRTLKGCKVANQVNIAGWDLIPIKADSACTCCGTLYPCEYTTHTDVSKCQECKMNSKSCSWVDRVIVIPDSDSDSKQSTFDALTVNDDKDTMSKISSLKRPEEQSAEDKIRPKKIRKVEVSDRLTRSKMSSTKKPIPSPKAVHFGISSSPTDEPLDKLSEMDGKPLTQRRMMLRRSSNKILTVTLQRFLPPGNAEVKSALSTTPVPSESATSYLSPTMAIEDKLGQADESLKTDLVKDIFERQEQAVQGAKEQLCNMNPEQMIEEAAQIIVDRAELCNKLESLERKWKRNELMQQEIFELVIDRFMSLQEQLVEEVIGIKSKWQASD</sequence>
<dbReference type="Proteomes" id="UP000218334">
    <property type="component" value="Unassembled WGS sequence"/>
</dbReference>
<protein>
    <submittedName>
        <fullName evidence="2">Uncharacterized protein</fullName>
    </submittedName>
</protein>
<feature type="compositionally biased region" description="Basic and acidic residues" evidence="1">
    <location>
        <begin position="241"/>
        <end position="252"/>
    </location>
</feature>
<feature type="compositionally biased region" description="Polar residues" evidence="1">
    <location>
        <begin position="36"/>
        <end position="45"/>
    </location>
</feature>
<proteinExistence type="predicted"/>
<name>A0A2H3AVH7_9AGAR</name>